<dbReference type="GO" id="GO:0003677">
    <property type="term" value="F:DNA binding"/>
    <property type="evidence" value="ECO:0007669"/>
    <property type="project" value="InterPro"/>
</dbReference>
<dbReference type="Pfam" id="PF02732">
    <property type="entry name" value="ERCC4"/>
    <property type="match status" value="1"/>
</dbReference>
<dbReference type="AlphaFoldDB" id="A0A3E2WAN2"/>
<name>A0A3E2WAN2_9FIRM</name>
<organism evidence="2 3">
    <name type="scientific">Hungatella hathewayi</name>
    <dbReference type="NCBI Taxonomy" id="154046"/>
    <lineage>
        <taxon>Bacteria</taxon>
        <taxon>Bacillati</taxon>
        <taxon>Bacillota</taxon>
        <taxon>Clostridia</taxon>
        <taxon>Lachnospirales</taxon>
        <taxon>Lachnospiraceae</taxon>
        <taxon>Hungatella</taxon>
    </lineage>
</organism>
<evidence type="ECO:0000313" key="2">
    <source>
        <dbReference type="EMBL" id="RGC22358.1"/>
    </source>
</evidence>
<dbReference type="EMBL" id="QVIA01000060">
    <property type="protein sequence ID" value="RGC22358.1"/>
    <property type="molecule type" value="Genomic_DNA"/>
</dbReference>
<dbReference type="GO" id="GO:0006259">
    <property type="term" value="P:DNA metabolic process"/>
    <property type="evidence" value="ECO:0007669"/>
    <property type="project" value="UniProtKB-ARBA"/>
</dbReference>
<dbReference type="GO" id="GO:0004518">
    <property type="term" value="F:nuclease activity"/>
    <property type="evidence" value="ECO:0007669"/>
    <property type="project" value="InterPro"/>
</dbReference>
<evidence type="ECO:0000313" key="3">
    <source>
        <dbReference type="Proteomes" id="UP000261111"/>
    </source>
</evidence>
<dbReference type="RefSeq" id="WP_117441384.1">
    <property type="nucleotide sequence ID" value="NZ_QVIA01000060.1"/>
</dbReference>
<feature type="domain" description="ERCC4" evidence="1">
    <location>
        <begin position="5"/>
        <end position="157"/>
    </location>
</feature>
<proteinExistence type="predicted"/>
<protein>
    <recommendedName>
        <fullName evidence="1">ERCC4 domain-containing protein</fullName>
    </recommendedName>
</protein>
<dbReference type="Gene3D" id="3.40.50.10130">
    <property type="match status" value="1"/>
</dbReference>
<comment type="caution">
    <text evidence="2">The sequence shown here is derived from an EMBL/GenBank/DDBJ whole genome shotgun (WGS) entry which is preliminary data.</text>
</comment>
<gene>
    <name evidence="2" type="ORF">DWX41_22970</name>
</gene>
<sequence>MQIQVDTREHKKEWERVQKQFDAMEIQYFRSKLYVGDYQSLDNPRLVVDRKKDLQELCGNVCQQHERFRKELINAMKAGIQVVILVEHGADINCLEDVWFWENPRKHEIRWKYVNGKREKYVVSDKAVDGSQLYKSICTIRDRYNVKFEFCEKKDTGKEIVRILREGVT</sequence>
<dbReference type="Proteomes" id="UP000261111">
    <property type="component" value="Unassembled WGS sequence"/>
</dbReference>
<dbReference type="SUPFAM" id="SSF52980">
    <property type="entry name" value="Restriction endonuclease-like"/>
    <property type="match status" value="1"/>
</dbReference>
<dbReference type="InterPro" id="IPR011335">
    <property type="entry name" value="Restrct_endonuc-II-like"/>
</dbReference>
<evidence type="ECO:0000259" key="1">
    <source>
        <dbReference type="Pfam" id="PF02732"/>
    </source>
</evidence>
<accession>A0A3E2WAN2</accession>
<reference evidence="2 3" key="1">
    <citation type="submission" date="2018-08" db="EMBL/GenBank/DDBJ databases">
        <title>A genome reference for cultivated species of the human gut microbiota.</title>
        <authorList>
            <person name="Zou Y."/>
            <person name="Xue W."/>
            <person name="Luo G."/>
        </authorList>
    </citation>
    <scope>NUCLEOTIDE SEQUENCE [LARGE SCALE GENOMIC DNA]</scope>
    <source>
        <strain evidence="2 3">AF19-21</strain>
    </source>
</reference>
<dbReference type="InterPro" id="IPR006166">
    <property type="entry name" value="ERCC4_domain"/>
</dbReference>